<dbReference type="EMBL" id="AFWT01000005">
    <property type="protein sequence ID" value="EGV32777.1"/>
    <property type="molecule type" value="Genomic_DNA"/>
</dbReference>
<name>G2DXY5_9GAMM</name>
<dbReference type="AlphaFoldDB" id="G2DXY5"/>
<accession>G2DXY5</accession>
<feature type="region of interest" description="Disordered" evidence="1">
    <location>
        <begin position="208"/>
        <end position="231"/>
    </location>
</feature>
<reference evidence="2 3" key="1">
    <citation type="submission" date="2011-06" db="EMBL/GenBank/DDBJ databases">
        <title>The draft genome of Thiorhodococcus drewsii AZ1.</title>
        <authorList>
            <consortium name="US DOE Joint Genome Institute (JGI-PGF)"/>
            <person name="Lucas S."/>
            <person name="Han J."/>
            <person name="Lapidus A."/>
            <person name="Cheng J.-F."/>
            <person name="Goodwin L."/>
            <person name="Pitluck S."/>
            <person name="Peters L."/>
            <person name="Land M.L."/>
            <person name="Hauser L."/>
            <person name="Vogl K."/>
            <person name="Liu Z."/>
            <person name="Imhoff J."/>
            <person name="Thiel V."/>
            <person name="Frigaard N.-U."/>
            <person name="Bryant D.A."/>
            <person name="Woyke T.J."/>
        </authorList>
    </citation>
    <scope>NUCLEOTIDE SEQUENCE [LARGE SCALE GENOMIC DNA]</scope>
    <source>
        <strain evidence="2 3">AZ1</strain>
    </source>
</reference>
<evidence type="ECO:0000313" key="3">
    <source>
        <dbReference type="Proteomes" id="UP000004200"/>
    </source>
</evidence>
<dbReference type="Proteomes" id="UP000004200">
    <property type="component" value="Unassembled WGS sequence"/>
</dbReference>
<organism evidence="2 3">
    <name type="scientific">Thiorhodococcus drewsii AZ1</name>
    <dbReference type="NCBI Taxonomy" id="765913"/>
    <lineage>
        <taxon>Bacteria</taxon>
        <taxon>Pseudomonadati</taxon>
        <taxon>Pseudomonadota</taxon>
        <taxon>Gammaproteobacteria</taxon>
        <taxon>Chromatiales</taxon>
        <taxon>Chromatiaceae</taxon>
        <taxon>Thiorhodococcus</taxon>
    </lineage>
</organism>
<sequence>MFGSRHRFHTVKASRQDVWRRCGIPFGAIRYHYCALRGLVRGCPLPADRCSDLPGDHVLSMSGSTRPRTPGSTHAARQSVAWIVACRRDKPVGTPNAKIFGAQHQHLQGRLHPLPLHLACFRAYASTRLLPATPQGSILGSRLTITQAGFPSARSRGLARPHCPFFFLMYKSRLRRMRLCHEPRRGWTSTPEEPAICEVGRPNCHPLAMDKQRPSVAGGASEEGFPRDTWT</sequence>
<protein>
    <submittedName>
        <fullName evidence="2">Uncharacterized protein</fullName>
    </submittedName>
</protein>
<evidence type="ECO:0000256" key="1">
    <source>
        <dbReference type="SAM" id="MobiDB-lite"/>
    </source>
</evidence>
<dbReference type="eggNOG" id="ENOG502ZQTZ">
    <property type="taxonomic scope" value="Bacteria"/>
</dbReference>
<comment type="caution">
    <text evidence="2">The sequence shown here is derived from an EMBL/GenBank/DDBJ whole genome shotgun (WGS) entry which is preliminary data.</text>
</comment>
<keyword evidence="3" id="KW-1185">Reference proteome</keyword>
<gene>
    <name evidence="2" type="ORF">ThidrDRAFT_0897</name>
</gene>
<evidence type="ECO:0000313" key="2">
    <source>
        <dbReference type="EMBL" id="EGV32777.1"/>
    </source>
</evidence>
<proteinExistence type="predicted"/>